<evidence type="ECO:0000259" key="13">
    <source>
        <dbReference type="SMART" id="SM00918"/>
    </source>
</evidence>
<dbReference type="Gene3D" id="3.40.190.10">
    <property type="entry name" value="Periplasmic binding protein-like II"/>
    <property type="match status" value="3"/>
</dbReference>
<feature type="transmembrane region" description="Helical" evidence="12">
    <location>
        <begin position="326"/>
        <end position="350"/>
    </location>
</feature>
<keyword evidence="4 12" id="KW-0812">Transmembrane</keyword>
<evidence type="ECO:0000256" key="5">
    <source>
        <dbReference type="ARBA" id="ARBA00022989"/>
    </source>
</evidence>
<dbReference type="PANTHER" id="PTHR42643">
    <property type="entry name" value="IONOTROPIC RECEPTOR 20A-RELATED"/>
    <property type="match status" value="1"/>
</dbReference>
<keyword evidence="6" id="KW-0406">Ion transport</keyword>
<dbReference type="InterPro" id="IPR052192">
    <property type="entry name" value="Insect_Ionotropic_Sensory_Rcpt"/>
</dbReference>
<dbReference type="PANTHER" id="PTHR42643:SF24">
    <property type="entry name" value="IONOTROPIC RECEPTOR 60A"/>
    <property type="match status" value="1"/>
</dbReference>
<evidence type="ECO:0000256" key="8">
    <source>
        <dbReference type="ARBA" id="ARBA00023170"/>
    </source>
</evidence>
<dbReference type="GO" id="GO:0005886">
    <property type="term" value="C:plasma membrane"/>
    <property type="evidence" value="ECO:0007669"/>
    <property type="project" value="UniProtKB-SubCell"/>
</dbReference>
<keyword evidence="7 12" id="KW-0472">Membrane</keyword>
<evidence type="ECO:0000313" key="15">
    <source>
        <dbReference type="Proteomes" id="UP000318571"/>
    </source>
</evidence>
<evidence type="ECO:0000256" key="2">
    <source>
        <dbReference type="ARBA" id="ARBA00022448"/>
    </source>
</evidence>
<comment type="caution">
    <text evidence="14">The sequence shown here is derived from an EMBL/GenBank/DDBJ whole genome shotgun (WGS) entry which is preliminary data.</text>
</comment>
<evidence type="ECO:0000313" key="14">
    <source>
        <dbReference type="EMBL" id="TRY80716.1"/>
    </source>
</evidence>
<dbReference type="SUPFAM" id="SSF53850">
    <property type="entry name" value="Periplasmic binding protein-like II"/>
    <property type="match status" value="1"/>
</dbReference>
<proteinExistence type="predicted"/>
<feature type="domain" description="Ionotropic glutamate receptor L-glutamate and glycine-binding" evidence="13">
    <location>
        <begin position="169"/>
        <end position="225"/>
    </location>
</feature>
<comment type="subcellular location">
    <subcellularLocation>
        <location evidence="1">Cell membrane</location>
        <topology evidence="1">Multi-pass membrane protein</topology>
    </subcellularLocation>
</comment>
<keyword evidence="3" id="KW-1003">Cell membrane</keyword>
<evidence type="ECO:0000256" key="4">
    <source>
        <dbReference type="ARBA" id="ARBA00022692"/>
    </source>
</evidence>
<keyword evidence="9" id="KW-0325">Glycoprotein</keyword>
<keyword evidence="11" id="KW-0407">Ion channel</keyword>
<accession>A0A553PSR9</accession>
<evidence type="ECO:0000256" key="9">
    <source>
        <dbReference type="ARBA" id="ARBA00023180"/>
    </source>
</evidence>
<evidence type="ECO:0000256" key="10">
    <source>
        <dbReference type="ARBA" id="ARBA00023286"/>
    </source>
</evidence>
<evidence type="ECO:0000256" key="6">
    <source>
        <dbReference type="ARBA" id="ARBA00023065"/>
    </source>
</evidence>
<feature type="transmembrane region" description="Helical" evidence="12">
    <location>
        <begin position="520"/>
        <end position="545"/>
    </location>
</feature>
<evidence type="ECO:0000256" key="3">
    <source>
        <dbReference type="ARBA" id="ARBA00022475"/>
    </source>
</evidence>
<evidence type="ECO:0000256" key="11">
    <source>
        <dbReference type="ARBA" id="ARBA00023303"/>
    </source>
</evidence>
<feature type="transmembrane region" description="Helical" evidence="12">
    <location>
        <begin position="270"/>
        <end position="290"/>
    </location>
</feature>
<dbReference type="GO" id="GO:0015276">
    <property type="term" value="F:ligand-gated monoatomic ion channel activity"/>
    <property type="evidence" value="ECO:0007669"/>
    <property type="project" value="InterPro"/>
</dbReference>
<evidence type="ECO:0000256" key="12">
    <source>
        <dbReference type="SAM" id="Phobius"/>
    </source>
</evidence>
<protein>
    <recommendedName>
        <fullName evidence="13">Ionotropic glutamate receptor L-glutamate and glycine-binding domain-containing protein</fullName>
    </recommendedName>
</protein>
<keyword evidence="15" id="KW-1185">Reference proteome</keyword>
<organism evidence="14 15">
    <name type="scientific">Tigriopus californicus</name>
    <name type="common">Marine copepod</name>
    <dbReference type="NCBI Taxonomy" id="6832"/>
    <lineage>
        <taxon>Eukaryota</taxon>
        <taxon>Metazoa</taxon>
        <taxon>Ecdysozoa</taxon>
        <taxon>Arthropoda</taxon>
        <taxon>Crustacea</taxon>
        <taxon>Multicrustacea</taxon>
        <taxon>Hexanauplia</taxon>
        <taxon>Copepoda</taxon>
        <taxon>Harpacticoida</taxon>
        <taxon>Harpacticidae</taxon>
        <taxon>Tigriopus</taxon>
    </lineage>
</organism>
<keyword evidence="8" id="KW-0675">Receptor</keyword>
<reference evidence="14 15" key="1">
    <citation type="journal article" date="2018" name="Nat. Ecol. Evol.">
        <title>Genomic signatures of mitonuclear coevolution across populations of Tigriopus californicus.</title>
        <authorList>
            <person name="Barreto F.S."/>
            <person name="Watson E.T."/>
            <person name="Lima T.G."/>
            <person name="Willett C.S."/>
            <person name="Edmands S."/>
            <person name="Li W."/>
            <person name="Burton R.S."/>
        </authorList>
    </citation>
    <scope>NUCLEOTIDE SEQUENCE [LARGE SCALE GENOMIC DNA]</scope>
    <source>
        <strain evidence="14 15">San Diego</strain>
    </source>
</reference>
<dbReference type="EMBL" id="VCGU01000001">
    <property type="protein sequence ID" value="TRY80716.1"/>
    <property type="molecule type" value="Genomic_DNA"/>
</dbReference>
<dbReference type="Pfam" id="PF10613">
    <property type="entry name" value="Lig_chan-Glu_bd"/>
    <property type="match status" value="1"/>
</dbReference>
<dbReference type="Proteomes" id="UP000318571">
    <property type="component" value="Chromosome 12"/>
</dbReference>
<name>A0A553PSR9_TIGCA</name>
<gene>
    <name evidence="14" type="ORF">TCAL_14483</name>
</gene>
<evidence type="ECO:0000256" key="7">
    <source>
        <dbReference type="ARBA" id="ARBA00023136"/>
    </source>
</evidence>
<dbReference type="InterPro" id="IPR019594">
    <property type="entry name" value="Glu/Gly-bd"/>
</dbReference>
<keyword evidence="5 12" id="KW-1133">Transmembrane helix</keyword>
<keyword evidence="10" id="KW-1071">Ligand-gated ion channel</keyword>
<sequence>MRWITLLSVIGSVKNSFQMEPEELELLITFDSPNTIIIVTEEFPGLHLSALLRHFITWTNSEHLHRVLEAHTELGACNLILLSHQRIPHNMTVPQNVRVFTERTGKYKASRQLFLVQRESKPRERVVLLNGESLRLVRSWTKIEGIWHHNHHSSLNGTVIRLGYISAPPYFFLDENDQPNGFCYEIWQILSENLAFKMELVPSFDGNYGSLENGSWNGLMKLLIDALGEHRAQHGRYLGEVLKDKTILLTHRDVRMEKFMMSSILDRDVVLAWIGTVLVALLATLVMSVMEVRRTWTDDLLSTWSLICQQSICVQHSRPSRRILQLTVVGFGFLSFSVFSGGIVSVISVANEASDVLVTLQNVRELGFSLFVRGGTFMEAELKNAPEGSNRRQLWEKQVGKDPFYRPSDMDQLIENFFSTQRGALWIDGTSFAYWMKQQGPNFAHWGLLKPSVVDTRKQYSFITTSNSMLADEIYAKLLVLRESGLLEKLKDKWHLDSQYNGKPGLLVSSSFQGVSLNSVMAYFSIVIVGLFLCLAIGVLEHLVFSVP</sequence>
<evidence type="ECO:0000256" key="1">
    <source>
        <dbReference type="ARBA" id="ARBA00004651"/>
    </source>
</evidence>
<keyword evidence="2" id="KW-0813">Transport</keyword>
<dbReference type="SMART" id="SM00918">
    <property type="entry name" value="Lig_chan-Glu_bd"/>
    <property type="match status" value="1"/>
</dbReference>
<dbReference type="AlphaFoldDB" id="A0A553PSR9"/>